<feature type="compositionally biased region" description="Pro residues" evidence="1">
    <location>
        <begin position="113"/>
        <end position="152"/>
    </location>
</feature>
<evidence type="ECO:0000313" key="3">
    <source>
        <dbReference type="EMBL" id="GHF04415.1"/>
    </source>
</evidence>
<dbReference type="EMBL" id="BNBC01000046">
    <property type="protein sequence ID" value="GHF04415.1"/>
    <property type="molecule type" value="Genomic_DNA"/>
</dbReference>
<feature type="transmembrane region" description="Helical" evidence="2">
    <location>
        <begin position="210"/>
        <end position="232"/>
    </location>
</feature>
<comment type="caution">
    <text evidence="3">The sequence shown here is derived from an EMBL/GenBank/DDBJ whole genome shotgun (WGS) entry which is preliminary data.</text>
</comment>
<feature type="transmembrane region" description="Helical" evidence="2">
    <location>
        <begin position="399"/>
        <end position="415"/>
    </location>
</feature>
<dbReference type="Proteomes" id="UP000641386">
    <property type="component" value="Unassembled WGS sequence"/>
</dbReference>
<keyword evidence="2" id="KW-0472">Membrane</keyword>
<name>A0A919AFU1_9ACTN</name>
<feature type="region of interest" description="Disordered" evidence="1">
    <location>
        <begin position="111"/>
        <end position="160"/>
    </location>
</feature>
<organism evidence="3 4">
    <name type="scientific">Streptomyces spiralis</name>
    <dbReference type="NCBI Taxonomy" id="66376"/>
    <lineage>
        <taxon>Bacteria</taxon>
        <taxon>Bacillati</taxon>
        <taxon>Actinomycetota</taxon>
        <taxon>Actinomycetes</taxon>
        <taxon>Kitasatosporales</taxon>
        <taxon>Streptomycetaceae</taxon>
        <taxon>Streptomyces</taxon>
    </lineage>
</organism>
<gene>
    <name evidence="3" type="ORF">GCM10014715_70880</name>
</gene>
<keyword evidence="4" id="KW-1185">Reference proteome</keyword>
<feature type="transmembrane region" description="Helical" evidence="2">
    <location>
        <begin position="238"/>
        <end position="260"/>
    </location>
</feature>
<sequence>MYVNVLADKLVTVLTTDPEGVRVPDDVARRHGEVMSRWTEWNADPRAATRRRLLTAVEQALADDPPLRDAVRVGAVGSLWRGAAAAGTPVAALPSPAPAAPAAAAARPALPGLAPPGLAPSSPAPPSPAPADPGGAPRPPAHPPRPSVPPPSGDGRTRTPEARHGMAFAAYLIALTAFGFSSLSGVFLLIALCTAVLGAGIHVGVRWAQAVLCVLGIVLALAGAVGTIGVFAGDATALWGTGLAVDALLLGLGAAVLPLTRDARRPRVPADGRTAAASTHGCPASVVVLAVLVAVVAALTLLFRAGSTAALGAALADDSSRWLGSRPEIGLGVLLSWVTALALAACVPGVLRGALWARALLSWLIVLTLAQEAAAFTAVRAHYGDFFARYALPVPGHPFPSLIVFAVQVWCLYVLRGSAAAARHFAGH</sequence>
<evidence type="ECO:0000313" key="4">
    <source>
        <dbReference type="Proteomes" id="UP000641386"/>
    </source>
</evidence>
<feature type="transmembrane region" description="Helical" evidence="2">
    <location>
        <begin position="281"/>
        <end position="303"/>
    </location>
</feature>
<keyword evidence="2" id="KW-1133">Transmembrane helix</keyword>
<feature type="transmembrane region" description="Helical" evidence="2">
    <location>
        <begin position="360"/>
        <end position="379"/>
    </location>
</feature>
<proteinExistence type="predicted"/>
<feature type="transmembrane region" description="Helical" evidence="2">
    <location>
        <begin position="168"/>
        <end position="198"/>
    </location>
</feature>
<reference evidence="3" key="1">
    <citation type="journal article" date="2014" name="Int. J. Syst. Evol. Microbiol.">
        <title>Complete genome sequence of Corynebacterium casei LMG S-19264T (=DSM 44701T), isolated from a smear-ripened cheese.</title>
        <authorList>
            <consortium name="US DOE Joint Genome Institute (JGI-PGF)"/>
            <person name="Walter F."/>
            <person name="Albersmeier A."/>
            <person name="Kalinowski J."/>
            <person name="Ruckert C."/>
        </authorList>
    </citation>
    <scope>NUCLEOTIDE SEQUENCE</scope>
    <source>
        <strain evidence="3">JCM 3302</strain>
    </source>
</reference>
<dbReference type="RefSeq" id="WP_189906781.1">
    <property type="nucleotide sequence ID" value="NZ_BNBC01000046.1"/>
</dbReference>
<evidence type="ECO:0000256" key="2">
    <source>
        <dbReference type="SAM" id="Phobius"/>
    </source>
</evidence>
<keyword evidence="2" id="KW-0812">Transmembrane</keyword>
<accession>A0A919AFU1</accession>
<protein>
    <submittedName>
        <fullName evidence="3">Uncharacterized protein</fullName>
    </submittedName>
</protein>
<dbReference type="AlphaFoldDB" id="A0A919AFU1"/>
<reference evidence="3" key="2">
    <citation type="submission" date="2020-09" db="EMBL/GenBank/DDBJ databases">
        <authorList>
            <person name="Sun Q."/>
            <person name="Ohkuma M."/>
        </authorList>
    </citation>
    <scope>NUCLEOTIDE SEQUENCE</scope>
    <source>
        <strain evidence="3">JCM 3302</strain>
    </source>
</reference>
<feature type="transmembrane region" description="Helical" evidence="2">
    <location>
        <begin position="329"/>
        <end position="351"/>
    </location>
</feature>
<evidence type="ECO:0000256" key="1">
    <source>
        <dbReference type="SAM" id="MobiDB-lite"/>
    </source>
</evidence>